<protein>
    <recommendedName>
        <fullName evidence="2">MAGE domain-containing protein</fullName>
    </recommendedName>
</protein>
<sequence>MARTQASQTAHSGEHTDYDDQRASKQRRKSTQTEGKGKAKGKGKRARRGDDDEDDEDDDDAGDASDSSSDDGVRKKGDLSDEEKKHYIQGIVRYVLFNESHRRILKREDIVKNVLTDGRGKHFNALLPKVQKVLKDVLGMELVALRARETSKSQGKAWIVRSTIPQPLLRHAATHRYPSLSTVVDHPGSQKGLRAELAAWEADEATTLPGDGEDEGVEAAVMRDVKREEGAVYGVLGVVLALILVNGKVLGDDQLISYLRRLSLTPSTPLPLSLSSPHPQSLDLSAFLNLLTRQQYLERSKTGQAPGGATQGGTTQGGGASGRGRTQGPSRTQRTNAAGEKAEAGDPSVEWRWGPRADAEVGELGVGKFVQRIFLSQSEKEGEVGGGRKRGKTGERFLKEVARAAGTKDLADVDGEKGSGAAADKGKQRE</sequence>
<dbReference type="InterPro" id="IPR041898">
    <property type="entry name" value="MAGE_WH1"/>
</dbReference>
<keyword evidence="4" id="KW-1185">Reference proteome</keyword>
<dbReference type="GO" id="GO:0006281">
    <property type="term" value="P:DNA repair"/>
    <property type="evidence" value="ECO:0007669"/>
    <property type="project" value="TreeGrafter"/>
</dbReference>
<feature type="compositionally biased region" description="Basic and acidic residues" evidence="1">
    <location>
        <begin position="12"/>
        <end position="23"/>
    </location>
</feature>
<dbReference type="AlphaFoldDB" id="A0AAV5GFX6"/>
<dbReference type="Gene3D" id="1.10.10.1200">
    <property type="entry name" value="MAGE homology domain, winged helix WH1 motif"/>
    <property type="match status" value="1"/>
</dbReference>
<feature type="compositionally biased region" description="Gly residues" evidence="1">
    <location>
        <begin position="305"/>
        <end position="322"/>
    </location>
</feature>
<dbReference type="InterPro" id="IPR037445">
    <property type="entry name" value="MAGE"/>
</dbReference>
<evidence type="ECO:0000313" key="4">
    <source>
        <dbReference type="Proteomes" id="UP001342314"/>
    </source>
</evidence>
<dbReference type="Pfam" id="PF01454">
    <property type="entry name" value="MAGE"/>
    <property type="match status" value="1"/>
</dbReference>
<feature type="region of interest" description="Disordered" evidence="1">
    <location>
        <begin position="406"/>
        <end position="430"/>
    </location>
</feature>
<organism evidence="3 4">
    <name type="scientific">Rhodotorula paludigena</name>
    <dbReference type="NCBI Taxonomy" id="86838"/>
    <lineage>
        <taxon>Eukaryota</taxon>
        <taxon>Fungi</taxon>
        <taxon>Dikarya</taxon>
        <taxon>Basidiomycota</taxon>
        <taxon>Pucciniomycotina</taxon>
        <taxon>Microbotryomycetes</taxon>
        <taxon>Sporidiobolales</taxon>
        <taxon>Sporidiobolaceae</taxon>
        <taxon>Rhodotorula</taxon>
    </lineage>
</organism>
<feature type="compositionally biased region" description="Polar residues" evidence="1">
    <location>
        <begin position="1"/>
        <end position="11"/>
    </location>
</feature>
<name>A0AAV5GFX6_9BASI</name>
<dbReference type="PANTHER" id="PTHR11736">
    <property type="entry name" value="MELANOMA-ASSOCIATED ANTIGEN MAGE ANTIGEN"/>
    <property type="match status" value="1"/>
</dbReference>
<comment type="caution">
    <text evidence="3">The sequence shown here is derived from an EMBL/GenBank/DDBJ whole genome shotgun (WGS) entry which is preliminary data.</text>
</comment>
<reference evidence="3 4" key="1">
    <citation type="submission" date="2021-12" db="EMBL/GenBank/DDBJ databases">
        <title>High titer production of polyol ester of fatty acids by Rhodotorula paludigena BS15 towards product separation-free biomass refinery.</title>
        <authorList>
            <person name="Mano J."/>
            <person name="Ono H."/>
            <person name="Tanaka T."/>
            <person name="Naito K."/>
            <person name="Sushida H."/>
            <person name="Ike M."/>
            <person name="Tokuyasu K."/>
            <person name="Kitaoka M."/>
        </authorList>
    </citation>
    <scope>NUCLEOTIDE SEQUENCE [LARGE SCALE GENOMIC DNA]</scope>
    <source>
        <strain evidence="3 4">BS15</strain>
    </source>
</reference>
<proteinExistence type="predicted"/>
<gene>
    <name evidence="3" type="ORF">Rhopal_004468-T1</name>
</gene>
<feature type="region of interest" description="Disordered" evidence="1">
    <location>
        <begin position="300"/>
        <end position="351"/>
    </location>
</feature>
<evidence type="ECO:0000259" key="2">
    <source>
        <dbReference type="SMART" id="SM01373"/>
    </source>
</evidence>
<feature type="domain" description="MAGE" evidence="2">
    <location>
        <begin position="91"/>
        <end position="366"/>
    </location>
</feature>
<feature type="compositionally biased region" description="Basic and acidic residues" evidence="1">
    <location>
        <begin position="71"/>
        <end position="81"/>
    </location>
</feature>
<accession>A0AAV5GFX6</accession>
<dbReference type="EMBL" id="BQKY01000008">
    <property type="protein sequence ID" value="GJN91445.1"/>
    <property type="molecule type" value="Genomic_DNA"/>
</dbReference>
<dbReference type="InterPro" id="IPR041899">
    <property type="entry name" value="MAGE_WH2"/>
</dbReference>
<dbReference type="PANTHER" id="PTHR11736:SF14">
    <property type="entry name" value="NSE3 HOMOLOG, SMC5-SMC6 COMPLEX COMPONENT"/>
    <property type="match status" value="1"/>
</dbReference>
<dbReference type="InterPro" id="IPR002190">
    <property type="entry name" value="MHD_dom"/>
</dbReference>
<evidence type="ECO:0000256" key="1">
    <source>
        <dbReference type="SAM" id="MobiDB-lite"/>
    </source>
</evidence>
<feature type="compositionally biased region" description="Acidic residues" evidence="1">
    <location>
        <begin position="51"/>
        <end position="63"/>
    </location>
</feature>
<dbReference type="GO" id="GO:0005634">
    <property type="term" value="C:nucleus"/>
    <property type="evidence" value="ECO:0007669"/>
    <property type="project" value="TreeGrafter"/>
</dbReference>
<dbReference type="Proteomes" id="UP001342314">
    <property type="component" value="Unassembled WGS sequence"/>
</dbReference>
<feature type="region of interest" description="Disordered" evidence="1">
    <location>
        <begin position="1"/>
        <end position="81"/>
    </location>
</feature>
<evidence type="ECO:0000313" key="3">
    <source>
        <dbReference type="EMBL" id="GJN91445.1"/>
    </source>
</evidence>
<dbReference type="SMART" id="SM01373">
    <property type="entry name" value="MAGE"/>
    <property type="match status" value="1"/>
</dbReference>
<feature type="compositionally biased region" description="Basic residues" evidence="1">
    <location>
        <begin position="38"/>
        <end position="47"/>
    </location>
</feature>
<feature type="region of interest" description="Disordered" evidence="1">
    <location>
        <begin position="377"/>
        <end position="396"/>
    </location>
</feature>
<dbReference type="Gene3D" id="1.10.10.1210">
    <property type="entry name" value="MAGE homology domain, winged helix WH2 motif"/>
    <property type="match status" value="1"/>
</dbReference>